<keyword evidence="2" id="KW-1185">Reference proteome</keyword>
<dbReference type="Proteomes" id="UP000214646">
    <property type="component" value="Unassembled WGS sequence"/>
</dbReference>
<dbReference type="AlphaFoldDB" id="A0A225D0B8"/>
<organism evidence="1 2">
    <name type="scientific">Fimbriiglobus ruber</name>
    <dbReference type="NCBI Taxonomy" id="1908690"/>
    <lineage>
        <taxon>Bacteria</taxon>
        <taxon>Pseudomonadati</taxon>
        <taxon>Planctomycetota</taxon>
        <taxon>Planctomycetia</taxon>
        <taxon>Gemmatales</taxon>
        <taxon>Gemmataceae</taxon>
        <taxon>Fimbriiglobus</taxon>
    </lineage>
</organism>
<reference evidence="2" key="1">
    <citation type="submission" date="2017-06" db="EMBL/GenBank/DDBJ databases">
        <title>Genome analysis of Fimbriiglobus ruber SP5, the first member of the order Planctomycetales with confirmed chitinolytic capability.</title>
        <authorList>
            <person name="Ravin N.V."/>
            <person name="Rakitin A.L."/>
            <person name="Ivanova A.A."/>
            <person name="Beletsky A.V."/>
            <person name="Kulichevskaya I.S."/>
            <person name="Mardanov A.V."/>
            <person name="Dedysh S.N."/>
        </authorList>
    </citation>
    <scope>NUCLEOTIDE SEQUENCE [LARGE SCALE GENOMIC DNA]</scope>
    <source>
        <strain evidence="2">SP5</strain>
    </source>
</reference>
<proteinExistence type="predicted"/>
<sequence length="89" mass="9999">MEYARTARKRIGTLVNPMVVDTQSLEARLKRAAQTVAEFGKRLRRAQPTMLPATTGRLTIRGLAAVRLCPWLRQGLAKLPGKRPVRYQA</sequence>
<protein>
    <submittedName>
        <fullName evidence="1">Uncharacterized protein</fullName>
    </submittedName>
</protein>
<accession>A0A225D0B8</accession>
<comment type="caution">
    <text evidence="1">The sequence shown here is derived from an EMBL/GenBank/DDBJ whole genome shotgun (WGS) entry which is preliminary data.</text>
</comment>
<name>A0A225D0B8_9BACT</name>
<dbReference type="EMBL" id="NIDE01000019">
    <property type="protein sequence ID" value="OWK34952.1"/>
    <property type="molecule type" value="Genomic_DNA"/>
</dbReference>
<gene>
    <name evidence="1" type="ORF">FRUB_09794</name>
</gene>
<evidence type="ECO:0000313" key="2">
    <source>
        <dbReference type="Proteomes" id="UP000214646"/>
    </source>
</evidence>
<evidence type="ECO:0000313" key="1">
    <source>
        <dbReference type="EMBL" id="OWK34952.1"/>
    </source>
</evidence>